<dbReference type="EMBL" id="RQFM01000006">
    <property type="protein sequence ID" value="TGK90414.1"/>
    <property type="molecule type" value="Genomic_DNA"/>
</dbReference>
<reference evidence="2 4" key="2">
    <citation type="journal article" date="2019" name="PLoS Negl. Trop. Dis.">
        <title>Revisiting the worldwide diversity of Leptospira species in the environment.</title>
        <authorList>
            <person name="Vincent A.T."/>
            <person name="Schiettekatte O."/>
            <person name="Bourhy P."/>
            <person name="Veyrier F.J."/>
            <person name="Picardeau M."/>
        </authorList>
    </citation>
    <scope>NUCLEOTIDE SEQUENCE [LARGE SCALE GENOMIC DNA]</scope>
    <source>
        <strain evidence="2 4">201800280</strain>
        <strain evidence="3">201800281</strain>
    </source>
</reference>
<dbReference type="AlphaFoldDB" id="A0A4R9IQ59"/>
<dbReference type="OrthoDB" id="324949at2"/>
<dbReference type="Proteomes" id="UP000297394">
    <property type="component" value="Unassembled WGS sequence"/>
</dbReference>
<sequence length="155" mass="16074">MNTNLGISGLDNFCNNSSDKPSGGGTYKALVTDGTNRIACTTANCSGGPSEHTGWVLKANKEYRRSNGTTIVGTTTANAIFTFPLTNSINNAIPFTNMTATGLNANWTSNSNHCSQWTGTGSFSMATYDSTSSDAIYAAGTAGCTNTAAIICVEQ</sequence>
<dbReference type="SUPFAM" id="SSF56436">
    <property type="entry name" value="C-type lectin-like"/>
    <property type="match status" value="1"/>
</dbReference>
<comment type="caution">
    <text evidence="2">The sequence shown here is derived from an EMBL/GenBank/DDBJ whole genome shotgun (WGS) entry which is preliminary data.</text>
</comment>
<gene>
    <name evidence="2" type="ORF">EHQ23_00220</name>
    <name evidence="3" type="ORF">EHQ26_07990</name>
</gene>
<organism evidence="2 4">
    <name type="scientific">Leptospira bourretii</name>
    <dbReference type="NCBI Taxonomy" id="2484962"/>
    <lineage>
        <taxon>Bacteria</taxon>
        <taxon>Pseudomonadati</taxon>
        <taxon>Spirochaetota</taxon>
        <taxon>Spirochaetia</taxon>
        <taxon>Leptospirales</taxon>
        <taxon>Leptospiraceae</taxon>
        <taxon>Leptospira</taxon>
    </lineage>
</organism>
<evidence type="ECO:0000313" key="2">
    <source>
        <dbReference type="EMBL" id="TGK90414.1"/>
    </source>
</evidence>
<evidence type="ECO:0000313" key="4">
    <source>
        <dbReference type="Proteomes" id="UP000297394"/>
    </source>
</evidence>
<reference evidence="3" key="1">
    <citation type="submission" date="2018-10" db="EMBL/GenBank/DDBJ databases">
        <authorList>
            <person name="Vincent A.T."/>
            <person name="Schiettekatte O."/>
            <person name="Bourhy P."/>
            <person name="Veyrier F.J."/>
            <person name="Picardeau M."/>
        </authorList>
    </citation>
    <scope>NUCLEOTIDE SEQUENCE</scope>
    <source>
        <strain evidence="3">201800281</strain>
    </source>
</reference>
<dbReference type="InterPro" id="IPR016186">
    <property type="entry name" value="C-type_lectin-like/link_sf"/>
</dbReference>
<dbReference type="InterPro" id="IPR016187">
    <property type="entry name" value="CTDL_fold"/>
</dbReference>
<dbReference type="InterPro" id="IPR011448">
    <property type="entry name" value="DUF1554"/>
</dbReference>
<dbReference type="Proteomes" id="UP000297918">
    <property type="component" value="Unassembled WGS sequence"/>
</dbReference>
<keyword evidence="5" id="KW-1185">Reference proteome</keyword>
<evidence type="ECO:0000313" key="5">
    <source>
        <dbReference type="Proteomes" id="UP000297918"/>
    </source>
</evidence>
<protein>
    <submittedName>
        <fullName evidence="2">DUF1554 domain-containing protein</fullName>
    </submittedName>
</protein>
<dbReference type="RefSeq" id="WP_135749173.1">
    <property type="nucleotide sequence ID" value="NZ_RQFX01000208.1"/>
</dbReference>
<evidence type="ECO:0000313" key="3">
    <source>
        <dbReference type="EMBL" id="TGK94022.1"/>
    </source>
</evidence>
<accession>A0A4R9IQ59</accession>
<dbReference type="Pfam" id="PF07588">
    <property type="entry name" value="DUF1554"/>
    <property type="match status" value="1"/>
</dbReference>
<feature type="domain" description="DUF1554" evidence="1">
    <location>
        <begin position="6"/>
        <end position="129"/>
    </location>
</feature>
<name>A0A4R9IQ59_9LEPT</name>
<proteinExistence type="predicted"/>
<dbReference type="Gene3D" id="3.10.100.10">
    <property type="entry name" value="Mannose-Binding Protein A, subunit A"/>
    <property type="match status" value="1"/>
</dbReference>
<evidence type="ECO:0000259" key="1">
    <source>
        <dbReference type="Pfam" id="PF07588"/>
    </source>
</evidence>
<dbReference type="EMBL" id="RQFL01000011">
    <property type="protein sequence ID" value="TGK94022.1"/>
    <property type="molecule type" value="Genomic_DNA"/>
</dbReference>